<sequence>MPDALPLLFGVHAHQPIGNFPEVVDDAVARCYHPFLQVLDRYPDFVFAFHSSGWLLGYLAERHPQTMELLRSMVARGQVELVGAGDTEPVLAALPYLDRIEQLQSMSNRLQAEFGQRPEGAWLTERVWDPSVVPALVDSAIRYVVVDDYHFLCAGLEREDLGSFYRTEENGQVIDVFPISEALRYRLPFSEVADAIAFLHEQGAQQPGTAAIYFDDIEKFGLWPETYNWVYERGWLAQFIEGVLASESIETQHFAAYRKARRPRGMIYLPTVSYSEMNEWTLSPNVAREYEHFLQQERDAGRLDARKALIRGGIWKGFLHRYPESNWMHKRMLQLSARFHALPKRRQTEALRADLHAAQANDAYWHGLFGGIYLPHLRRAVHHHLTRLEAGLDQVRKRPAMIWEDVDLDGREECFYHDAQMQIVLHLPYASIQEWNHYPSEHDFADTLARHDEAYYDKIRQGESAAEAENAGGIASAHDRVSFKTAIHADDLLFDDLPCQSFVDRLGGEALQYQAIAGAKTPRFLAQQEAWELEKSFDLRNGCLSVRYAGKGIQAAATTFTTRIYLAMPSCDGPAGCLSVDAAVVGGFAATLSGSAREFRLDDAVLGGSVEIQLSEQTAWQAWPHRTVSQSEAGFEKIMQAWVLELTWPVVGEEFSASLQIQVERR</sequence>
<dbReference type="Gene3D" id="3.20.110.20">
    <property type="match status" value="1"/>
</dbReference>
<comment type="caution">
    <text evidence="6">The sequence shown here is derived from an EMBL/GenBank/DDBJ whole genome shotgun (WGS) entry which is preliminary data.</text>
</comment>
<dbReference type="InterPro" id="IPR004300">
    <property type="entry name" value="Glyco_hydro_57_N"/>
</dbReference>
<evidence type="ECO:0000259" key="4">
    <source>
        <dbReference type="Pfam" id="PF09094"/>
    </source>
</evidence>
<dbReference type="SUPFAM" id="SSF74650">
    <property type="entry name" value="Galactose mutarotase-like"/>
    <property type="match status" value="1"/>
</dbReference>
<proteinExistence type="inferred from homology"/>
<feature type="domain" description="Glycoside hydrolase family 57 N-terminal" evidence="3">
    <location>
        <begin position="9"/>
        <end position="270"/>
    </location>
</feature>
<dbReference type="SUPFAM" id="SSF88688">
    <property type="entry name" value="Families 57/38 glycoside transferase middle domain"/>
    <property type="match status" value="1"/>
</dbReference>
<keyword evidence="7" id="KW-1185">Reference proteome</keyword>
<dbReference type="RefSeq" id="WP_215871200.1">
    <property type="nucleotide sequence ID" value="NZ_JAAXYO010000084.1"/>
</dbReference>
<reference evidence="6" key="1">
    <citation type="journal article" date="2021" name="ISME J.">
        <title>Genomic evolution of the class Acidithiobacillia: deep-branching Proteobacteria living in extreme acidic conditions.</title>
        <authorList>
            <person name="Moya-Beltran A."/>
            <person name="Beard S."/>
            <person name="Rojas-Villalobos C."/>
            <person name="Issotta F."/>
            <person name="Gallardo Y."/>
            <person name="Ulloa R."/>
            <person name="Giaveno A."/>
            <person name="Degli Esposti M."/>
            <person name="Johnson D.B."/>
            <person name="Quatrini R."/>
        </authorList>
    </citation>
    <scope>NUCLEOTIDE SEQUENCE</scope>
    <source>
        <strain evidence="6">VAN18-1</strain>
    </source>
</reference>
<dbReference type="Proteomes" id="UP001197378">
    <property type="component" value="Unassembled WGS sequence"/>
</dbReference>
<dbReference type="InterPro" id="IPR011330">
    <property type="entry name" value="Glyco_hydro/deAcase_b/a-brl"/>
</dbReference>
<dbReference type="Pfam" id="PF09094">
    <property type="entry name" value="AmyA-A_glucT_m"/>
    <property type="match status" value="1"/>
</dbReference>
<evidence type="ECO:0000256" key="2">
    <source>
        <dbReference type="ARBA" id="ARBA00023277"/>
    </source>
</evidence>
<protein>
    <submittedName>
        <fullName evidence="6">DUF1926 domain-containing protein</fullName>
    </submittedName>
</protein>
<evidence type="ECO:0000256" key="1">
    <source>
        <dbReference type="ARBA" id="ARBA00006821"/>
    </source>
</evidence>
<dbReference type="Pfam" id="PF03065">
    <property type="entry name" value="Glyco_hydro_57"/>
    <property type="match status" value="1"/>
</dbReference>
<keyword evidence="2" id="KW-0119">Carbohydrate metabolism</keyword>
<dbReference type="InterPro" id="IPR011013">
    <property type="entry name" value="Gal_mutarotase_sf_dom"/>
</dbReference>
<dbReference type="InterPro" id="IPR014718">
    <property type="entry name" value="GH-type_carb-bd"/>
</dbReference>
<dbReference type="AlphaFoldDB" id="A0AAE3CJG7"/>
<evidence type="ECO:0000313" key="7">
    <source>
        <dbReference type="Proteomes" id="UP001197378"/>
    </source>
</evidence>
<dbReference type="GO" id="GO:0030246">
    <property type="term" value="F:carbohydrate binding"/>
    <property type="evidence" value="ECO:0007669"/>
    <property type="project" value="InterPro"/>
</dbReference>
<evidence type="ECO:0000313" key="6">
    <source>
        <dbReference type="EMBL" id="MBU2787833.1"/>
    </source>
</evidence>
<dbReference type="InterPro" id="IPR015179">
    <property type="entry name" value="A-amylase/a-glucTrfase_C"/>
</dbReference>
<dbReference type="EMBL" id="JAAXYO010000084">
    <property type="protein sequence ID" value="MBU2787833.1"/>
    <property type="molecule type" value="Genomic_DNA"/>
</dbReference>
<dbReference type="Pfam" id="PF09095">
    <property type="entry name" value="AmyA-gluTrfs_C"/>
    <property type="match status" value="1"/>
</dbReference>
<dbReference type="CDD" id="cd10793">
    <property type="entry name" value="GH57N_TLGT_like"/>
    <property type="match status" value="1"/>
</dbReference>
<accession>A0AAE3CJG7</accession>
<dbReference type="PANTHER" id="PTHR36306:SF1">
    <property type="entry name" value="ALPHA-AMYLASE-RELATED"/>
    <property type="match status" value="1"/>
</dbReference>
<organism evidence="6 7">
    <name type="scientific">Igneacidithiobacillus copahuensis</name>
    <dbReference type="NCBI Taxonomy" id="2724909"/>
    <lineage>
        <taxon>Bacteria</taxon>
        <taxon>Pseudomonadati</taxon>
        <taxon>Pseudomonadota</taxon>
        <taxon>Acidithiobacillia</taxon>
        <taxon>Acidithiobacillales</taxon>
        <taxon>Acidithiobacillaceae</taxon>
        <taxon>Igneacidithiobacillus</taxon>
    </lineage>
</organism>
<name>A0AAE3CJG7_9PROT</name>
<dbReference type="InterPro" id="IPR015178">
    <property type="entry name" value="A-amylase/a-glucTrfase_central"/>
</dbReference>
<dbReference type="Gene3D" id="2.70.98.10">
    <property type="match status" value="1"/>
</dbReference>
<feature type="domain" description="Alpha-amylase/4-alpha-glucanotransferase C-terminal" evidence="5">
    <location>
        <begin position="405"/>
        <end position="653"/>
    </location>
</feature>
<feature type="domain" description="Alpha-amylase/4-alpha-glucanotransferase central" evidence="4">
    <location>
        <begin position="313"/>
        <end position="390"/>
    </location>
</feature>
<dbReference type="GO" id="GO:0005975">
    <property type="term" value="P:carbohydrate metabolic process"/>
    <property type="evidence" value="ECO:0007669"/>
    <property type="project" value="InterPro"/>
</dbReference>
<comment type="similarity">
    <text evidence="1">Belongs to the glycosyl hydrolase 57 family.</text>
</comment>
<gene>
    <name evidence="6" type="ORF">HFQ13_06390</name>
</gene>
<dbReference type="GO" id="GO:0003824">
    <property type="term" value="F:catalytic activity"/>
    <property type="evidence" value="ECO:0007669"/>
    <property type="project" value="InterPro"/>
</dbReference>
<dbReference type="InterPro" id="IPR052046">
    <property type="entry name" value="GH57_Enzymes"/>
</dbReference>
<dbReference type="PANTHER" id="PTHR36306">
    <property type="entry name" value="ALPHA-AMYLASE-RELATED-RELATED"/>
    <property type="match status" value="1"/>
</dbReference>
<dbReference type="InterPro" id="IPR028995">
    <property type="entry name" value="Glyco_hydro_57/38_cen_sf"/>
</dbReference>
<evidence type="ECO:0000259" key="5">
    <source>
        <dbReference type="Pfam" id="PF09095"/>
    </source>
</evidence>
<evidence type="ECO:0000259" key="3">
    <source>
        <dbReference type="Pfam" id="PF03065"/>
    </source>
</evidence>
<dbReference type="SUPFAM" id="SSF88713">
    <property type="entry name" value="Glycoside hydrolase/deacetylase"/>
    <property type="match status" value="1"/>
</dbReference>